<comment type="caution">
    <text evidence="3">The sequence shown here is derived from an EMBL/GenBank/DDBJ whole genome shotgun (WGS) entry which is preliminary data.</text>
</comment>
<name>A0ABT7HFG7_9GAMM</name>
<keyword evidence="1 3" id="KW-0560">Oxidoreductase</keyword>
<dbReference type="PROSITE" id="PS01162">
    <property type="entry name" value="QOR_ZETA_CRYSTAL"/>
    <property type="match status" value="1"/>
</dbReference>
<dbReference type="CDD" id="cd05289">
    <property type="entry name" value="MDR_like_2"/>
    <property type="match status" value="1"/>
</dbReference>
<dbReference type="Gene3D" id="3.40.50.720">
    <property type="entry name" value="NAD(P)-binding Rossmann-like Domain"/>
    <property type="match status" value="1"/>
</dbReference>
<dbReference type="Pfam" id="PF13602">
    <property type="entry name" value="ADH_zinc_N_2"/>
    <property type="match status" value="1"/>
</dbReference>
<dbReference type="InterPro" id="IPR002364">
    <property type="entry name" value="Quin_OxRdtase/zeta-crystal_CS"/>
</dbReference>
<dbReference type="PANTHER" id="PTHR11695">
    <property type="entry name" value="ALCOHOL DEHYDROGENASE RELATED"/>
    <property type="match status" value="1"/>
</dbReference>
<gene>
    <name evidence="3" type="ORF">QQF73_11445</name>
</gene>
<dbReference type="Pfam" id="PF08240">
    <property type="entry name" value="ADH_N"/>
    <property type="match status" value="1"/>
</dbReference>
<dbReference type="SUPFAM" id="SSF51735">
    <property type="entry name" value="NAD(P)-binding Rossmann-fold domains"/>
    <property type="match status" value="1"/>
</dbReference>
<dbReference type="PANTHER" id="PTHR11695:SF294">
    <property type="entry name" value="RETICULON-4-INTERACTING PROTEIN 1, MITOCHONDRIAL"/>
    <property type="match status" value="1"/>
</dbReference>
<dbReference type="GO" id="GO:0016491">
    <property type="term" value="F:oxidoreductase activity"/>
    <property type="evidence" value="ECO:0007669"/>
    <property type="project" value="UniProtKB-KW"/>
</dbReference>
<evidence type="ECO:0000313" key="4">
    <source>
        <dbReference type="Proteomes" id="UP001223547"/>
    </source>
</evidence>
<dbReference type="EC" id="1.-.-.-" evidence="3"/>
<evidence type="ECO:0000313" key="3">
    <source>
        <dbReference type="EMBL" id="MDK9558235.1"/>
    </source>
</evidence>
<dbReference type="SMART" id="SM00829">
    <property type="entry name" value="PKS_ER"/>
    <property type="match status" value="1"/>
</dbReference>
<dbReference type="RefSeq" id="WP_285368249.1">
    <property type="nucleotide sequence ID" value="NZ_JASSQD010000001.1"/>
</dbReference>
<dbReference type="InterPro" id="IPR036291">
    <property type="entry name" value="NAD(P)-bd_dom_sf"/>
</dbReference>
<dbReference type="InterPro" id="IPR013154">
    <property type="entry name" value="ADH-like_N"/>
</dbReference>
<dbReference type="Gene3D" id="3.90.180.10">
    <property type="entry name" value="Medium-chain alcohol dehydrogenases, catalytic domain"/>
    <property type="match status" value="1"/>
</dbReference>
<keyword evidence="4" id="KW-1185">Reference proteome</keyword>
<accession>A0ABT7HFG7</accession>
<feature type="domain" description="Enoyl reductase (ER)" evidence="2">
    <location>
        <begin position="10"/>
        <end position="318"/>
    </location>
</feature>
<dbReference type="Proteomes" id="UP001223547">
    <property type="component" value="Unassembled WGS sequence"/>
</dbReference>
<evidence type="ECO:0000259" key="2">
    <source>
        <dbReference type="SMART" id="SM00829"/>
    </source>
</evidence>
<dbReference type="SUPFAM" id="SSF50129">
    <property type="entry name" value="GroES-like"/>
    <property type="match status" value="1"/>
</dbReference>
<dbReference type="EMBL" id="JASSQD010000001">
    <property type="protein sequence ID" value="MDK9558235.1"/>
    <property type="molecule type" value="Genomic_DNA"/>
</dbReference>
<dbReference type="InterPro" id="IPR050700">
    <property type="entry name" value="YIM1/Zinc_Alcohol_DH_Fams"/>
</dbReference>
<evidence type="ECO:0000256" key="1">
    <source>
        <dbReference type="ARBA" id="ARBA00023002"/>
    </source>
</evidence>
<sequence>MKAVFQTAYGNSDVLQYGDQEAPEITANQVLVRNYASSVNPRDWLIRSGRYQLQFLVPKFPLILGSDLAGEVLKTGSRVKGFKLGDRVYGMKNPLEGLATYAEQVSVPARNLALIPGNLSYVEAAGVPLCGLTAWQALVDHANLKAGQQVLIVGASGGVGSYSVQIAKALGASVTAVCSGANAEMVKRIGAGRVIDYLQSDFTKENDRYDIILDTVGRHDLQRCAPVLKPGGYYISTIPSPKNLKPMAATRVRSLFSKTALRAEVVMVKPSGRNLQSVSDLIDRGAVIPLIDRVFPIEETAAAHDLSRSQRARGKIILDIQTPS</sequence>
<organism evidence="3 4">
    <name type="scientific">Marinobacter albus</name>
    <dbReference type="NCBI Taxonomy" id="3030833"/>
    <lineage>
        <taxon>Bacteria</taxon>
        <taxon>Pseudomonadati</taxon>
        <taxon>Pseudomonadota</taxon>
        <taxon>Gammaproteobacteria</taxon>
        <taxon>Pseudomonadales</taxon>
        <taxon>Marinobacteraceae</taxon>
        <taxon>Marinobacter</taxon>
    </lineage>
</organism>
<proteinExistence type="predicted"/>
<reference evidence="3 4" key="1">
    <citation type="submission" date="2023-05" db="EMBL/GenBank/DDBJ databases">
        <title>Marinobacter albus sp. nov., a marine bacterium isolated from sand in a coastal intertidal zone of huludao.</title>
        <authorList>
            <person name="Deng T."/>
        </authorList>
    </citation>
    <scope>NUCLEOTIDE SEQUENCE [LARGE SCALE GENOMIC DNA]</scope>
    <source>
        <strain evidence="3 4">M216</strain>
    </source>
</reference>
<protein>
    <submittedName>
        <fullName evidence="3">NADP-dependent oxidoreductase</fullName>
        <ecNumber evidence="3">1.-.-.-</ecNumber>
    </submittedName>
</protein>
<dbReference type="InterPro" id="IPR011032">
    <property type="entry name" value="GroES-like_sf"/>
</dbReference>
<dbReference type="InterPro" id="IPR020843">
    <property type="entry name" value="ER"/>
</dbReference>